<sequence>MATSFFSRRNSRGADRQAPPRETPVQASPAASALAAAVERWRAQVVEVTDAEGRDVPQLTITQAHPGGLARLYTEAPTRLSSLIREKASLARAMERARAMMARSLQLSTRHGVG</sequence>
<evidence type="ECO:0000256" key="1">
    <source>
        <dbReference type="SAM" id="MobiDB-lite"/>
    </source>
</evidence>
<reference evidence="2" key="1">
    <citation type="submission" date="2020-04" db="EMBL/GenBank/DDBJ databases">
        <title>Deep metagenomics examines the oral microbiome during advanced dental caries in children, revealing novel taxa and co-occurrences with host molecules.</title>
        <authorList>
            <person name="Baker J.L."/>
            <person name="Morton J.T."/>
            <person name="Dinis M."/>
            <person name="Alvarez R."/>
            <person name="Tran N.C."/>
            <person name="Knight R."/>
            <person name="Edlund A."/>
        </authorList>
    </citation>
    <scope>NUCLEOTIDE SEQUENCE</scope>
    <source>
        <strain evidence="2">JCVI_32_bin.64</strain>
    </source>
</reference>
<evidence type="ECO:0000313" key="3">
    <source>
        <dbReference type="Proteomes" id="UP000718630"/>
    </source>
</evidence>
<accession>A0A929QZ78</accession>
<comment type="caution">
    <text evidence="2">The sequence shown here is derived from an EMBL/GenBank/DDBJ whole genome shotgun (WGS) entry which is preliminary data.</text>
</comment>
<feature type="region of interest" description="Disordered" evidence="1">
    <location>
        <begin position="1"/>
        <end position="31"/>
    </location>
</feature>
<dbReference type="Proteomes" id="UP000718630">
    <property type="component" value="Unassembled WGS sequence"/>
</dbReference>
<name>A0A929QZ78_9ACTO</name>
<dbReference type="AlphaFoldDB" id="A0A929QZ78"/>
<evidence type="ECO:0000313" key="2">
    <source>
        <dbReference type="EMBL" id="MBF0940627.1"/>
    </source>
</evidence>
<feature type="non-terminal residue" evidence="2">
    <location>
        <position position="114"/>
    </location>
</feature>
<gene>
    <name evidence="2" type="ORF">HXK03_07125</name>
</gene>
<protein>
    <submittedName>
        <fullName evidence="2">Uncharacterized protein</fullName>
    </submittedName>
</protein>
<organism evidence="2 3">
    <name type="scientific">Schaalia georgiae</name>
    <dbReference type="NCBI Taxonomy" id="52768"/>
    <lineage>
        <taxon>Bacteria</taxon>
        <taxon>Bacillati</taxon>
        <taxon>Actinomycetota</taxon>
        <taxon>Actinomycetes</taxon>
        <taxon>Actinomycetales</taxon>
        <taxon>Actinomycetaceae</taxon>
        <taxon>Schaalia</taxon>
    </lineage>
</organism>
<dbReference type="EMBL" id="JABZFZ010000407">
    <property type="protein sequence ID" value="MBF0940627.1"/>
    <property type="molecule type" value="Genomic_DNA"/>
</dbReference>
<proteinExistence type="predicted"/>